<feature type="compositionally biased region" description="Basic and acidic residues" evidence="1">
    <location>
        <begin position="115"/>
        <end position="125"/>
    </location>
</feature>
<feature type="region of interest" description="Disordered" evidence="1">
    <location>
        <begin position="1156"/>
        <end position="1185"/>
    </location>
</feature>
<feature type="compositionally biased region" description="Low complexity" evidence="1">
    <location>
        <begin position="172"/>
        <end position="185"/>
    </location>
</feature>
<feature type="compositionally biased region" description="Polar residues" evidence="1">
    <location>
        <begin position="959"/>
        <end position="979"/>
    </location>
</feature>
<feature type="region of interest" description="Disordered" evidence="1">
    <location>
        <begin position="1199"/>
        <end position="1299"/>
    </location>
</feature>
<feature type="compositionally biased region" description="Polar residues" evidence="1">
    <location>
        <begin position="1219"/>
        <end position="1231"/>
    </location>
</feature>
<dbReference type="Proteomes" id="UP001367676">
    <property type="component" value="Unassembled WGS sequence"/>
</dbReference>
<keyword evidence="3" id="KW-1185">Reference proteome</keyword>
<proteinExistence type="predicted"/>
<organism evidence="2 3">
    <name type="scientific">Parthenolecanium corni</name>
    <dbReference type="NCBI Taxonomy" id="536013"/>
    <lineage>
        <taxon>Eukaryota</taxon>
        <taxon>Metazoa</taxon>
        <taxon>Ecdysozoa</taxon>
        <taxon>Arthropoda</taxon>
        <taxon>Hexapoda</taxon>
        <taxon>Insecta</taxon>
        <taxon>Pterygota</taxon>
        <taxon>Neoptera</taxon>
        <taxon>Paraneoptera</taxon>
        <taxon>Hemiptera</taxon>
        <taxon>Sternorrhyncha</taxon>
        <taxon>Coccoidea</taxon>
        <taxon>Coccidae</taxon>
        <taxon>Parthenolecanium</taxon>
    </lineage>
</organism>
<feature type="compositionally biased region" description="Polar residues" evidence="1">
    <location>
        <begin position="1281"/>
        <end position="1292"/>
    </location>
</feature>
<feature type="region of interest" description="Disordered" evidence="1">
    <location>
        <begin position="1476"/>
        <end position="1513"/>
    </location>
</feature>
<feature type="compositionally biased region" description="Pro residues" evidence="1">
    <location>
        <begin position="225"/>
        <end position="243"/>
    </location>
</feature>
<dbReference type="PRINTS" id="PR01217">
    <property type="entry name" value="PRICHEXTENSN"/>
</dbReference>
<evidence type="ECO:0000313" key="3">
    <source>
        <dbReference type="Proteomes" id="UP001367676"/>
    </source>
</evidence>
<feature type="compositionally biased region" description="Basic and acidic residues" evidence="1">
    <location>
        <begin position="1238"/>
        <end position="1259"/>
    </location>
</feature>
<feature type="region of interest" description="Disordered" evidence="1">
    <location>
        <begin position="384"/>
        <end position="448"/>
    </location>
</feature>
<feature type="region of interest" description="Disordered" evidence="1">
    <location>
        <begin position="206"/>
        <end position="372"/>
    </location>
</feature>
<feature type="region of interest" description="Disordered" evidence="1">
    <location>
        <begin position="1026"/>
        <end position="1052"/>
    </location>
</feature>
<feature type="compositionally biased region" description="Low complexity" evidence="1">
    <location>
        <begin position="1199"/>
        <end position="1209"/>
    </location>
</feature>
<feature type="region of interest" description="Disordered" evidence="1">
    <location>
        <begin position="36"/>
        <end position="185"/>
    </location>
</feature>
<feature type="compositionally biased region" description="Polar residues" evidence="1">
    <location>
        <begin position="1493"/>
        <end position="1513"/>
    </location>
</feature>
<sequence length="1513" mass="168096">MAPNKNDGDEMQAPCNLQRDIFQRYIDGSSIFARSSFEKKLPPERSWLKRQPSQTADKSTPPPAPPLNGTCTVPIINNVGVAPSPPAPPVPSGTPAPPPPPPPSLNGGIIPTIRLKSEIPERSEPPAKLQNAMMKDKKPFTYTPGGIDLSEIKSPRMARRVMRNAQEPEDIVLPPTTSTPVSAASLPPSAMAAMCPQIAIPVFPQNSMADRKPLNSHRNGHVLQTPPPPPPKQTTPASSPTPKPVSTASPNHSAVATQNGAANVENKLKTVTSTPSNSNRAQVGSIYVPPVSETDSGKSKPSPPTFPTLREAPTPWLNKHQQQQQPENVPPWRTRNSQEKVTKDVEQENKPGPVQIKVNMEPDSNKSANGSRVIPIQIEGAAPKINQSKRWGNAKDNNETAQSTINNRATEPETRPLQSRSFKVLQKITGSEDDSRDAPDNSEGVPLSQLRKLHLNDDDQAFMSKVKAQVDEDTFLHMETDPRYRGSVIPSRAFKMLQNMTDSGQVTSNNVVVIPINQTNNTNHNQPKQSHTVRNTVGVHVAPPSQPVALQQEIETKKNYIPPSERQAEQDLRKYMGSSIPSRSFRMLQAMTATQDSTENVNEIATNIDEENILSHKIPFLLNPWTNPPQRPADVLSLWKNYRILYNFVFQQLPHLFVENCSNGNSIIPSHLSYPMRANHDLENSANIAIVVTDEENSSTGTAFNAQNPVPRSTSPARRLKPYFHSEILEPHREPRKTLIITQTLTDSSDNDVSVTVRIPLRKRPSTSNEFHSEITLTKDFLSQDSNNRPNGTKIQPIEYPNNYESKISNRIVKDKNDNSESAHLYQCSNLSNIVKFHSSNLIENNHDTSARSSENKNINTSCMTTQMHSSYKTHPNTNSSQSKYNKNISGTNISEFSKNQHCFSNSEDCDRSIGQNTSKLSNDCKNLLTSSIDFDQQNRIRSAIPCVFKSEVFTGHGNNDNTIPNSNFQHNSSENGSHQLDHKQIIKQNNNDINSATSTISRKSNNITSCKNILEESKNCNIYNYSPSESQSADDNNSNSISNKSNQSNEDYQISVKETKSFNSDITDTQHSTLPNHPKFQSNKLADPATVPLSMSSDSTNRSHQFQDPTKSLLKVTDDLQSQSSSEDSDSSDDHSDASSVDFWKEIAENEEDLFFKTSRSKSRTQQSATQQPANEQSKPVWNLGKDVRDFCNYTELSDSTDTSSTSSGDQNKDSFDKSNQNDMTSSCSSDENESYEVYKFKKDEPPDSRPPREDVKAEFMQIQDDLKKEADTDVDEDSGMNSDTGRNCSETEVESEAVVGQDLLKPSIKYERARTHSRLYRLLLEEEKKPSKWHGSHNPCKQSLMLPLNGNLSFVESVSSSSGINSPISPVVSEKLVNELVQNVLKWKNGPDLSKFSIEKLREIAIRSLQGDGTDSSRGSSPYSPFLMANDLDTIRSDTPRHFDFNNPTKEFADSSALYYPGFNVIPSPALKTLQSGRNSPKTWPKCPLVSKSSRSYLSKQTSQQSGNSKR</sequence>
<name>A0AAN9TI54_9HEMI</name>
<feature type="compositionally biased region" description="Polar residues" evidence="1">
    <location>
        <begin position="1066"/>
        <end position="1085"/>
    </location>
</feature>
<evidence type="ECO:0000256" key="1">
    <source>
        <dbReference type="SAM" id="MobiDB-lite"/>
    </source>
</evidence>
<gene>
    <name evidence="2" type="ORF">V9T40_011173</name>
</gene>
<feature type="compositionally biased region" description="Polar residues" evidence="1">
    <location>
        <begin position="399"/>
        <end position="409"/>
    </location>
</feature>
<feature type="compositionally biased region" description="Basic and acidic residues" evidence="1">
    <location>
        <begin position="336"/>
        <end position="349"/>
    </location>
</feature>
<feature type="compositionally biased region" description="Polar residues" evidence="1">
    <location>
        <begin position="269"/>
        <end position="282"/>
    </location>
</feature>
<feature type="region of interest" description="Disordered" evidence="1">
    <location>
        <begin position="1066"/>
        <end position="1140"/>
    </location>
</feature>
<comment type="caution">
    <text evidence="2">The sequence shown here is derived from an EMBL/GenBank/DDBJ whole genome shotgun (WGS) entry which is preliminary data.</text>
</comment>
<accession>A0AAN9TI54</accession>
<feature type="compositionally biased region" description="Low complexity" evidence="1">
    <location>
        <begin position="1029"/>
        <end position="1051"/>
    </location>
</feature>
<feature type="region of interest" description="Disordered" evidence="1">
    <location>
        <begin position="868"/>
        <end position="892"/>
    </location>
</feature>
<feature type="compositionally biased region" description="Polar residues" evidence="1">
    <location>
        <begin position="1094"/>
        <end position="1111"/>
    </location>
</feature>
<evidence type="ECO:0000313" key="2">
    <source>
        <dbReference type="EMBL" id="KAK7573982.1"/>
    </source>
</evidence>
<protein>
    <submittedName>
        <fullName evidence="2">Uncharacterized protein</fullName>
    </submittedName>
</protein>
<feature type="compositionally biased region" description="Polar residues" evidence="1">
    <location>
        <begin position="251"/>
        <end position="261"/>
    </location>
</feature>
<feature type="region of interest" description="Disordered" evidence="1">
    <location>
        <begin position="959"/>
        <end position="980"/>
    </location>
</feature>
<feature type="compositionally biased region" description="Pro residues" evidence="1">
    <location>
        <begin position="83"/>
        <end position="104"/>
    </location>
</feature>
<feature type="compositionally biased region" description="Basic and acidic residues" evidence="1">
    <location>
        <begin position="36"/>
        <end position="47"/>
    </location>
</feature>
<feature type="compositionally biased region" description="Polar residues" evidence="1">
    <location>
        <begin position="1165"/>
        <end position="1181"/>
    </location>
</feature>
<reference evidence="2 3" key="1">
    <citation type="submission" date="2024-03" db="EMBL/GenBank/DDBJ databases">
        <title>Adaptation during the transition from Ophiocordyceps entomopathogen to insect associate is accompanied by gene loss and intensified selection.</title>
        <authorList>
            <person name="Ward C.M."/>
            <person name="Onetto C.A."/>
            <person name="Borneman A.R."/>
        </authorList>
    </citation>
    <scope>NUCLEOTIDE SEQUENCE [LARGE SCALE GENOMIC DNA]</scope>
    <source>
        <strain evidence="2">AWRI1</strain>
        <tissue evidence="2">Single Adult Female</tissue>
    </source>
</reference>
<dbReference type="EMBL" id="JBBCAQ010000037">
    <property type="protein sequence ID" value="KAK7573982.1"/>
    <property type="molecule type" value="Genomic_DNA"/>
</dbReference>